<evidence type="ECO:0000259" key="6">
    <source>
        <dbReference type="PROSITE" id="PS50109"/>
    </source>
</evidence>
<dbReference type="CDD" id="cd17546">
    <property type="entry name" value="REC_hyHK_CKI1_RcsC-like"/>
    <property type="match status" value="1"/>
</dbReference>
<dbReference type="SMART" id="SM00387">
    <property type="entry name" value="HATPase_c"/>
    <property type="match status" value="1"/>
</dbReference>
<keyword evidence="8" id="KW-0418">Kinase</keyword>
<dbReference type="InterPro" id="IPR004358">
    <property type="entry name" value="Sig_transdc_His_kin-like_C"/>
</dbReference>
<dbReference type="OrthoDB" id="4457677at2"/>
<keyword evidence="9" id="KW-1185">Reference proteome</keyword>
<dbReference type="CDD" id="cd00082">
    <property type="entry name" value="HisKA"/>
    <property type="match status" value="1"/>
</dbReference>
<dbReference type="InterPro" id="IPR001789">
    <property type="entry name" value="Sig_transdc_resp-reg_receiver"/>
</dbReference>
<name>A0A5J4G114_9FLAO</name>
<dbReference type="InterPro" id="IPR005467">
    <property type="entry name" value="His_kinase_dom"/>
</dbReference>
<proteinExistence type="predicted"/>
<dbReference type="PROSITE" id="PS50110">
    <property type="entry name" value="RESPONSE_REGULATORY"/>
    <property type="match status" value="1"/>
</dbReference>
<feature type="transmembrane region" description="Helical" evidence="5">
    <location>
        <begin position="316"/>
        <end position="337"/>
    </location>
</feature>
<dbReference type="Proteomes" id="UP000326994">
    <property type="component" value="Unassembled WGS sequence"/>
</dbReference>
<dbReference type="SMART" id="SM00388">
    <property type="entry name" value="HisKA"/>
    <property type="match status" value="1"/>
</dbReference>
<reference evidence="8 9" key="1">
    <citation type="submission" date="2019-08" db="EMBL/GenBank/DDBJ databases">
        <title>Ulvibacter marinistellae sp. nov., isolated from a starfish, Patiria pectinifera.</title>
        <authorList>
            <person name="Kawano K."/>
            <person name="Ushijima N."/>
            <person name="Kihara M."/>
            <person name="Itoh H."/>
        </authorList>
    </citation>
    <scope>NUCLEOTIDE SEQUENCE [LARGE SCALE GENOMIC DNA]</scope>
    <source>
        <strain evidence="8 9">KK4</strain>
    </source>
</reference>
<feature type="modified residue" description="4-aspartylphosphate" evidence="4">
    <location>
        <position position="668"/>
    </location>
</feature>
<keyword evidence="5" id="KW-0812">Transmembrane</keyword>
<dbReference type="Pfam" id="PF02518">
    <property type="entry name" value="HATPase_c"/>
    <property type="match status" value="1"/>
</dbReference>
<evidence type="ECO:0000313" key="8">
    <source>
        <dbReference type="EMBL" id="GEQ87292.1"/>
    </source>
</evidence>
<dbReference type="InterPro" id="IPR036097">
    <property type="entry name" value="HisK_dim/P_sf"/>
</dbReference>
<dbReference type="AlphaFoldDB" id="A0A5J4G114"/>
<dbReference type="InterPro" id="IPR011990">
    <property type="entry name" value="TPR-like_helical_dom_sf"/>
</dbReference>
<protein>
    <recommendedName>
        <fullName evidence="2">histidine kinase</fullName>
        <ecNumber evidence="2">2.7.13.3</ecNumber>
    </recommendedName>
</protein>
<feature type="domain" description="Histidine kinase" evidence="6">
    <location>
        <begin position="373"/>
        <end position="593"/>
    </location>
</feature>
<dbReference type="Pfam" id="PF00072">
    <property type="entry name" value="Response_reg"/>
    <property type="match status" value="1"/>
</dbReference>
<dbReference type="SUPFAM" id="SSF47384">
    <property type="entry name" value="Homodimeric domain of signal transducing histidine kinase"/>
    <property type="match status" value="1"/>
</dbReference>
<evidence type="ECO:0000256" key="5">
    <source>
        <dbReference type="SAM" id="Phobius"/>
    </source>
</evidence>
<dbReference type="PANTHER" id="PTHR45339">
    <property type="entry name" value="HYBRID SIGNAL TRANSDUCTION HISTIDINE KINASE J"/>
    <property type="match status" value="1"/>
</dbReference>
<dbReference type="Gene3D" id="1.25.40.10">
    <property type="entry name" value="Tetratricopeptide repeat domain"/>
    <property type="match status" value="1"/>
</dbReference>
<evidence type="ECO:0000256" key="4">
    <source>
        <dbReference type="PROSITE-ProRule" id="PRU00169"/>
    </source>
</evidence>
<dbReference type="InterPro" id="IPR011006">
    <property type="entry name" value="CheY-like_superfamily"/>
</dbReference>
<dbReference type="SMART" id="SM00448">
    <property type="entry name" value="REC"/>
    <property type="match status" value="1"/>
</dbReference>
<accession>A0A5J4G114</accession>
<dbReference type="InterPro" id="IPR036890">
    <property type="entry name" value="HATPase_C_sf"/>
</dbReference>
<evidence type="ECO:0000256" key="1">
    <source>
        <dbReference type="ARBA" id="ARBA00000085"/>
    </source>
</evidence>
<evidence type="ECO:0000259" key="7">
    <source>
        <dbReference type="PROSITE" id="PS50110"/>
    </source>
</evidence>
<dbReference type="GO" id="GO:0000155">
    <property type="term" value="F:phosphorelay sensor kinase activity"/>
    <property type="evidence" value="ECO:0007669"/>
    <property type="project" value="InterPro"/>
</dbReference>
<organism evidence="8 9">
    <name type="scientific">Patiriisocius marinistellae</name>
    <dbReference type="NCBI Taxonomy" id="2494560"/>
    <lineage>
        <taxon>Bacteria</taxon>
        <taxon>Pseudomonadati</taxon>
        <taxon>Bacteroidota</taxon>
        <taxon>Flavobacteriia</taxon>
        <taxon>Flavobacteriales</taxon>
        <taxon>Flavobacteriaceae</taxon>
        <taxon>Patiriisocius</taxon>
    </lineage>
</organism>
<dbReference type="Gene3D" id="3.40.50.2300">
    <property type="match status" value="1"/>
</dbReference>
<dbReference type="PROSITE" id="PS50109">
    <property type="entry name" value="HIS_KIN"/>
    <property type="match status" value="1"/>
</dbReference>
<gene>
    <name evidence="8" type="ORF">ULMS_28000</name>
</gene>
<keyword evidence="5" id="KW-1133">Transmembrane helix</keyword>
<keyword evidence="5" id="KW-0472">Membrane</keyword>
<dbReference type="Gene3D" id="1.10.287.130">
    <property type="match status" value="1"/>
</dbReference>
<dbReference type="PANTHER" id="PTHR45339:SF5">
    <property type="entry name" value="HISTIDINE KINASE"/>
    <property type="match status" value="1"/>
</dbReference>
<dbReference type="RefSeq" id="WP_151895210.1">
    <property type="nucleotide sequence ID" value="NZ_BKCF01000007.1"/>
</dbReference>
<dbReference type="EC" id="2.7.13.3" evidence="2"/>
<keyword evidence="3 4" id="KW-0597">Phosphoprotein</keyword>
<evidence type="ECO:0000313" key="9">
    <source>
        <dbReference type="Proteomes" id="UP000326994"/>
    </source>
</evidence>
<dbReference type="PRINTS" id="PR00344">
    <property type="entry name" value="BCTRLSENSOR"/>
</dbReference>
<evidence type="ECO:0000256" key="2">
    <source>
        <dbReference type="ARBA" id="ARBA00012438"/>
    </source>
</evidence>
<keyword evidence="8" id="KW-0808">Transferase</keyword>
<sequence>MNFTKTCIFLFFPIALYSQSSIEKANDTIQTSRIDTLVKYVSKQYFSRNYANSIEYGELARKLSKENDYYNKYHQISTYLGNSYLAIEDTVMAKDIFYEGIQISKKNKDTVGIIATQLDFATYIASKESDDSKREAIKLYKNLIPLAKKIKNTNKLQTLNANISNFYLDLNEPENAKVYLDNFENNITDNTFVGFIGGFKLSKGRYYSLTGNYEKAKDNFKESLLILEDINFTDGIIAVYENIIENAVKFKFYEEAYTYQTKLDTLELEKYEKDKLEAIQNVTTKFKVNEIKDQLAKEIYLSEIKAENAKQETSVLWIKIASSILLVFSLILLYSYLKRRKLLANLIIKNKQYLEEKDRSDELSKAKSLLFSNITHELRTPMYGIIGISDILLEENQFKDKNDNIKSLRFSAEYLLTLVNNILQFNQIENNEINITKNEKIKVRNLIENIVESSKPLSELNPNEYSILIDEDIPDVLIGDRATLAQILINLINNASKFTNDGLINITLEKIKQKDNTIEISFHIKDNGPGISPKEKMHLFDRLKPSSQSQDFMGTGLGLPIVKKLLDEKNSNININSESGQGTTISFNLEFKLENLLPIKNKTNQIKPNSLLLKRYRILVVDDNKINQIVTKKFIEKYGADVLTVGSGKESIISLEETDNNIDLVLMDINMPEMNGFEATEAIRKFNKTVPILALTAVEKEKVVGDHSFNLMNGVIIKPYSIDLFLSTLIKHLN</sequence>
<dbReference type="EMBL" id="BKCF01000007">
    <property type="protein sequence ID" value="GEQ87292.1"/>
    <property type="molecule type" value="Genomic_DNA"/>
</dbReference>
<comment type="caution">
    <text evidence="8">The sequence shown here is derived from an EMBL/GenBank/DDBJ whole genome shotgun (WGS) entry which is preliminary data.</text>
</comment>
<dbReference type="Pfam" id="PF00512">
    <property type="entry name" value="HisKA"/>
    <property type="match status" value="1"/>
</dbReference>
<feature type="domain" description="Response regulatory" evidence="7">
    <location>
        <begin position="617"/>
        <end position="733"/>
    </location>
</feature>
<comment type="catalytic activity">
    <reaction evidence="1">
        <text>ATP + protein L-histidine = ADP + protein N-phospho-L-histidine.</text>
        <dbReference type="EC" id="2.7.13.3"/>
    </reaction>
</comment>
<dbReference type="SUPFAM" id="SSF55874">
    <property type="entry name" value="ATPase domain of HSP90 chaperone/DNA topoisomerase II/histidine kinase"/>
    <property type="match status" value="1"/>
</dbReference>
<dbReference type="Gene3D" id="3.30.565.10">
    <property type="entry name" value="Histidine kinase-like ATPase, C-terminal domain"/>
    <property type="match status" value="1"/>
</dbReference>
<dbReference type="InterPro" id="IPR003661">
    <property type="entry name" value="HisK_dim/P_dom"/>
</dbReference>
<dbReference type="InterPro" id="IPR003594">
    <property type="entry name" value="HATPase_dom"/>
</dbReference>
<dbReference type="SUPFAM" id="SSF52172">
    <property type="entry name" value="CheY-like"/>
    <property type="match status" value="1"/>
</dbReference>
<evidence type="ECO:0000256" key="3">
    <source>
        <dbReference type="ARBA" id="ARBA00022553"/>
    </source>
</evidence>
<dbReference type="SUPFAM" id="SSF48452">
    <property type="entry name" value="TPR-like"/>
    <property type="match status" value="2"/>
</dbReference>